<dbReference type="InterPro" id="IPR002467">
    <property type="entry name" value="Pept_M24A_MAP1"/>
</dbReference>
<keyword evidence="2" id="KW-0645">Protease</keyword>
<dbReference type="CDD" id="cd01086">
    <property type="entry name" value="MetAP1"/>
    <property type="match status" value="1"/>
</dbReference>
<dbReference type="SUPFAM" id="SSF55920">
    <property type="entry name" value="Creatinase/aminopeptidase"/>
    <property type="match status" value="1"/>
</dbReference>
<keyword evidence="8" id="KW-1185">Reference proteome</keyword>
<dbReference type="InterPro" id="IPR036005">
    <property type="entry name" value="Creatinase/aminopeptidase-like"/>
</dbReference>
<proteinExistence type="predicted"/>
<keyword evidence="5" id="KW-0472">Membrane</keyword>
<accession>A0A8J5H4D1</accession>
<protein>
    <recommendedName>
        <fullName evidence="6">Peptidase M24 domain-containing protein</fullName>
    </recommendedName>
</protein>
<dbReference type="InterPro" id="IPR001714">
    <property type="entry name" value="Pept_M24_MAP"/>
</dbReference>
<gene>
    <name evidence="7" type="ORF">ZIOFF_017115</name>
</gene>
<feature type="domain" description="Peptidase M24" evidence="6">
    <location>
        <begin position="351"/>
        <end position="450"/>
    </location>
</feature>
<dbReference type="GO" id="GO:0005829">
    <property type="term" value="C:cytosol"/>
    <property type="evidence" value="ECO:0007669"/>
    <property type="project" value="TreeGrafter"/>
</dbReference>
<keyword evidence="4" id="KW-0378">Hydrolase</keyword>
<name>A0A8J5H4D1_ZINOF</name>
<dbReference type="GO" id="GO:0070006">
    <property type="term" value="F:metalloaminopeptidase activity"/>
    <property type="evidence" value="ECO:0007669"/>
    <property type="project" value="InterPro"/>
</dbReference>
<evidence type="ECO:0000313" key="7">
    <source>
        <dbReference type="EMBL" id="KAG6520085.1"/>
    </source>
</evidence>
<evidence type="ECO:0000256" key="2">
    <source>
        <dbReference type="ARBA" id="ARBA00022670"/>
    </source>
</evidence>
<dbReference type="PANTHER" id="PTHR43330">
    <property type="entry name" value="METHIONINE AMINOPEPTIDASE"/>
    <property type="match status" value="1"/>
</dbReference>
<dbReference type="InterPro" id="IPR000994">
    <property type="entry name" value="Pept_M24"/>
</dbReference>
<evidence type="ECO:0000256" key="1">
    <source>
        <dbReference type="ARBA" id="ARBA00022438"/>
    </source>
</evidence>
<dbReference type="Gene3D" id="3.90.230.10">
    <property type="entry name" value="Creatinase/methionine aminopeptidase superfamily"/>
    <property type="match status" value="1"/>
</dbReference>
<sequence>MSLASGPPPPVRLSPPPVCLAATKVSTMLEEKEALFLLIVGGVVDAGRGIVCLEEEALFHWDVGGRRCCSVGRYNVSHLFQFWQGIPKIEPSSDLQNIVEIKTPEQIERMRETCRVIQLIQYLHVLVSSSMLIGASFLTALWMMSALDLFSHPTWPFGSWFYHASLACKFNTLVLWWKHALLLGFLCSKLVCPHESFIALLLSLYDYQIAREVLDAAARIIRPGITTDEIDDVVHQATIAADRAALEAKFAASLTFMQVEVTESVNEVICHGIPDARRLEDGDIVNVDVTVYYKGVHGDLNETFFVGEVDEASRHLVRCTYECLEKAISIDYSITKISHQFELILTYFTSSSVKPGIRFRDVGEVINRHATMSGLAVVKSYCGHVAVHAIVALTPEIGNKAVGIMKAGQTFTIEPMINAGIWRDRLWPDGWTAVTADGKRSAQFEHTLLVIQNSEKSNSKKSARLHWFNLSLHLLESALRLHSFSILNEFQHSSTLLNNGFRILSTLLNTNKVTETGVEFLSKLCQSFNLVNVGRFIRMYTMAVPYAFYHLLVVILAGGKLLYNFKC</sequence>
<keyword evidence="5" id="KW-0812">Transmembrane</keyword>
<evidence type="ECO:0000313" key="8">
    <source>
        <dbReference type="Proteomes" id="UP000734854"/>
    </source>
</evidence>
<dbReference type="GO" id="GO:0006508">
    <property type="term" value="P:proteolysis"/>
    <property type="evidence" value="ECO:0007669"/>
    <property type="project" value="UniProtKB-KW"/>
</dbReference>
<evidence type="ECO:0000259" key="6">
    <source>
        <dbReference type="Pfam" id="PF00557"/>
    </source>
</evidence>
<dbReference type="PRINTS" id="PR00599">
    <property type="entry name" value="MAPEPTIDASE"/>
</dbReference>
<keyword evidence="5" id="KW-1133">Transmembrane helix</keyword>
<organism evidence="7 8">
    <name type="scientific">Zingiber officinale</name>
    <name type="common">Ginger</name>
    <name type="synonym">Amomum zingiber</name>
    <dbReference type="NCBI Taxonomy" id="94328"/>
    <lineage>
        <taxon>Eukaryota</taxon>
        <taxon>Viridiplantae</taxon>
        <taxon>Streptophyta</taxon>
        <taxon>Embryophyta</taxon>
        <taxon>Tracheophyta</taxon>
        <taxon>Spermatophyta</taxon>
        <taxon>Magnoliopsida</taxon>
        <taxon>Liliopsida</taxon>
        <taxon>Zingiberales</taxon>
        <taxon>Zingiberaceae</taxon>
        <taxon>Zingiber</taxon>
    </lineage>
</organism>
<evidence type="ECO:0000256" key="3">
    <source>
        <dbReference type="ARBA" id="ARBA00022723"/>
    </source>
</evidence>
<dbReference type="EMBL" id="JACMSC010000005">
    <property type="protein sequence ID" value="KAG6520085.1"/>
    <property type="molecule type" value="Genomic_DNA"/>
</dbReference>
<dbReference type="Pfam" id="PF00557">
    <property type="entry name" value="Peptidase_M24"/>
    <property type="match status" value="2"/>
</dbReference>
<evidence type="ECO:0000256" key="4">
    <source>
        <dbReference type="ARBA" id="ARBA00022801"/>
    </source>
</evidence>
<dbReference type="AlphaFoldDB" id="A0A8J5H4D1"/>
<dbReference type="Proteomes" id="UP000734854">
    <property type="component" value="Unassembled WGS sequence"/>
</dbReference>
<evidence type="ECO:0000256" key="5">
    <source>
        <dbReference type="SAM" id="Phobius"/>
    </source>
</evidence>
<keyword evidence="3" id="KW-0479">Metal-binding</keyword>
<comment type="caution">
    <text evidence="7">The sequence shown here is derived from an EMBL/GenBank/DDBJ whole genome shotgun (WGS) entry which is preliminary data.</text>
</comment>
<feature type="domain" description="Peptidase M24" evidence="6">
    <location>
        <begin position="208"/>
        <end position="329"/>
    </location>
</feature>
<reference evidence="7 8" key="1">
    <citation type="submission" date="2020-08" db="EMBL/GenBank/DDBJ databases">
        <title>Plant Genome Project.</title>
        <authorList>
            <person name="Zhang R.-G."/>
        </authorList>
    </citation>
    <scope>NUCLEOTIDE SEQUENCE [LARGE SCALE GENOMIC DNA]</scope>
    <source>
        <tissue evidence="7">Rhizome</tissue>
    </source>
</reference>
<dbReference type="PANTHER" id="PTHR43330:SF7">
    <property type="entry name" value="METHIONINE AMINOPEPTIDASE 1"/>
    <property type="match status" value="1"/>
</dbReference>
<feature type="transmembrane region" description="Helical" evidence="5">
    <location>
        <begin position="543"/>
        <end position="563"/>
    </location>
</feature>
<dbReference type="GO" id="GO:0046872">
    <property type="term" value="F:metal ion binding"/>
    <property type="evidence" value="ECO:0007669"/>
    <property type="project" value="UniProtKB-KW"/>
</dbReference>
<keyword evidence="1" id="KW-0031">Aminopeptidase</keyword>